<evidence type="ECO:0008006" key="2">
    <source>
        <dbReference type="Google" id="ProtNLM"/>
    </source>
</evidence>
<dbReference type="AlphaFoldDB" id="A0A6C0HZS2"/>
<sequence>MTYLVVSFPRSGQSIVQNLLSLICHYYNINHSYCEYYSCCNTIPCSKGCLFQKVHDFKKDIEIDMTKKYIVLYRKDPILQMEAFYRFEKILKKNQQYNYDDLKKFIKQTYPYYNYFINKWVNNDNENILKIEFYDLINTPFDNLKKIFSHLFPDLEYNEIIFKEILEIELIDNDLTCIKSTIKQLNYMDDEIYNKLKLEMNI</sequence>
<name>A0A6C0HZS2_9ZZZZ</name>
<evidence type="ECO:0000313" key="1">
    <source>
        <dbReference type="EMBL" id="QHT86019.1"/>
    </source>
</evidence>
<accession>A0A6C0HZS2</accession>
<proteinExistence type="predicted"/>
<dbReference type="InterPro" id="IPR027417">
    <property type="entry name" value="P-loop_NTPase"/>
</dbReference>
<protein>
    <recommendedName>
        <fullName evidence="2">Sulfotransferase domain-containing protein</fullName>
    </recommendedName>
</protein>
<organism evidence="1">
    <name type="scientific">viral metagenome</name>
    <dbReference type="NCBI Taxonomy" id="1070528"/>
    <lineage>
        <taxon>unclassified sequences</taxon>
        <taxon>metagenomes</taxon>
        <taxon>organismal metagenomes</taxon>
    </lineage>
</organism>
<dbReference type="EMBL" id="MN740057">
    <property type="protein sequence ID" value="QHT86019.1"/>
    <property type="molecule type" value="Genomic_DNA"/>
</dbReference>
<reference evidence="1" key="1">
    <citation type="journal article" date="2020" name="Nature">
        <title>Giant virus diversity and host interactions through global metagenomics.</title>
        <authorList>
            <person name="Schulz F."/>
            <person name="Roux S."/>
            <person name="Paez-Espino D."/>
            <person name="Jungbluth S."/>
            <person name="Walsh D.A."/>
            <person name="Denef V.J."/>
            <person name="McMahon K.D."/>
            <person name="Konstantinidis K.T."/>
            <person name="Eloe-Fadrosh E.A."/>
            <person name="Kyrpides N.C."/>
            <person name="Woyke T."/>
        </authorList>
    </citation>
    <scope>NUCLEOTIDE SEQUENCE</scope>
    <source>
        <strain evidence="1">GVMAG-M-3300023184-184</strain>
    </source>
</reference>
<dbReference type="SUPFAM" id="SSF52540">
    <property type="entry name" value="P-loop containing nucleoside triphosphate hydrolases"/>
    <property type="match status" value="1"/>
</dbReference>
<dbReference type="Gene3D" id="3.40.50.300">
    <property type="entry name" value="P-loop containing nucleotide triphosphate hydrolases"/>
    <property type="match status" value="1"/>
</dbReference>